<dbReference type="InterPro" id="IPR001902">
    <property type="entry name" value="SLC26A/SulP_fam"/>
</dbReference>
<dbReference type="Proteomes" id="UP000734854">
    <property type="component" value="Unassembled WGS sequence"/>
</dbReference>
<dbReference type="AlphaFoldDB" id="A0A8J5IPQ2"/>
<sequence length="134" mass="14988">MARRYEIDRMEVNLRRKGSFTSLREDLRETFLPKDPFRYRLAEAECHQSSRSTLMLTYLVTILEWGQNITLLSSNVISSSASSSPSSLSHKGISYARLAYLHPFIGLYSSFIPPLIYAIFGSSTNVAMGGTAAV</sequence>
<dbReference type="GO" id="GO:0055085">
    <property type="term" value="P:transmembrane transport"/>
    <property type="evidence" value="ECO:0007669"/>
    <property type="project" value="InterPro"/>
</dbReference>
<evidence type="ECO:0000256" key="4">
    <source>
        <dbReference type="ARBA" id="ARBA00023136"/>
    </source>
</evidence>
<keyword evidence="8" id="KW-1185">Reference proteome</keyword>
<evidence type="ECO:0000256" key="1">
    <source>
        <dbReference type="ARBA" id="ARBA00004141"/>
    </source>
</evidence>
<keyword evidence="2 5" id="KW-0812">Transmembrane</keyword>
<dbReference type="EMBL" id="JACMSC010000001">
    <property type="protein sequence ID" value="KAG6538564.1"/>
    <property type="molecule type" value="Genomic_DNA"/>
</dbReference>
<dbReference type="Pfam" id="PF00916">
    <property type="entry name" value="Sulfate_transp"/>
    <property type="match status" value="1"/>
</dbReference>
<evidence type="ECO:0000256" key="5">
    <source>
        <dbReference type="SAM" id="Phobius"/>
    </source>
</evidence>
<gene>
    <name evidence="7" type="ORF">ZIOFF_003688</name>
</gene>
<evidence type="ECO:0000259" key="6">
    <source>
        <dbReference type="Pfam" id="PF00916"/>
    </source>
</evidence>
<name>A0A8J5IPQ2_ZINOF</name>
<evidence type="ECO:0000256" key="3">
    <source>
        <dbReference type="ARBA" id="ARBA00022989"/>
    </source>
</evidence>
<dbReference type="PANTHER" id="PTHR11814">
    <property type="entry name" value="SULFATE TRANSPORTER"/>
    <property type="match status" value="1"/>
</dbReference>
<accession>A0A8J5IPQ2</accession>
<evidence type="ECO:0000313" key="8">
    <source>
        <dbReference type="Proteomes" id="UP000734854"/>
    </source>
</evidence>
<proteinExistence type="predicted"/>
<comment type="subcellular location">
    <subcellularLocation>
        <location evidence="1">Membrane</location>
        <topology evidence="1">Multi-pass membrane protein</topology>
    </subcellularLocation>
</comment>
<dbReference type="InterPro" id="IPR011547">
    <property type="entry name" value="SLC26A/SulP_dom"/>
</dbReference>
<protein>
    <recommendedName>
        <fullName evidence="6">SLC26A/SulP transporter domain-containing protein</fullName>
    </recommendedName>
</protein>
<evidence type="ECO:0000256" key="2">
    <source>
        <dbReference type="ARBA" id="ARBA00022692"/>
    </source>
</evidence>
<keyword evidence="3 5" id="KW-1133">Transmembrane helix</keyword>
<organism evidence="7 8">
    <name type="scientific">Zingiber officinale</name>
    <name type="common">Ginger</name>
    <name type="synonym">Amomum zingiber</name>
    <dbReference type="NCBI Taxonomy" id="94328"/>
    <lineage>
        <taxon>Eukaryota</taxon>
        <taxon>Viridiplantae</taxon>
        <taxon>Streptophyta</taxon>
        <taxon>Embryophyta</taxon>
        <taxon>Tracheophyta</taxon>
        <taxon>Spermatophyta</taxon>
        <taxon>Magnoliopsida</taxon>
        <taxon>Liliopsida</taxon>
        <taxon>Zingiberales</taxon>
        <taxon>Zingiberaceae</taxon>
        <taxon>Zingiber</taxon>
    </lineage>
</organism>
<reference evidence="7 8" key="1">
    <citation type="submission" date="2020-08" db="EMBL/GenBank/DDBJ databases">
        <title>Plant Genome Project.</title>
        <authorList>
            <person name="Zhang R.-G."/>
        </authorList>
    </citation>
    <scope>NUCLEOTIDE SEQUENCE [LARGE SCALE GENOMIC DNA]</scope>
    <source>
        <tissue evidence="7">Rhizome</tissue>
    </source>
</reference>
<comment type="caution">
    <text evidence="7">The sequence shown here is derived from an EMBL/GenBank/DDBJ whole genome shotgun (WGS) entry which is preliminary data.</text>
</comment>
<evidence type="ECO:0000313" key="7">
    <source>
        <dbReference type="EMBL" id="KAG6538564.1"/>
    </source>
</evidence>
<feature type="domain" description="SLC26A/SulP transporter" evidence="6">
    <location>
        <begin position="92"/>
        <end position="134"/>
    </location>
</feature>
<feature type="transmembrane region" description="Helical" evidence="5">
    <location>
        <begin position="98"/>
        <end position="120"/>
    </location>
</feature>
<keyword evidence="4 5" id="KW-0472">Membrane</keyword>
<dbReference type="GO" id="GO:0016020">
    <property type="term" value="C:membrane"/>
    <property type="evidence" value="ECO:0007669"/>
    <property type="project" value="UniProtKB-SubCell"/>
</dbReference>